<evidence type="ECO:0000259" key="7">
    <source>
        <dbReference type="Pfam" id="PF00266"/>
    </source>
</evidence>
<dbReference type="RefSeq" id="WP_377788707.1">
    <property type="nucleotide sequence ID" value="NZ_JBHLYQ010000032.1"/>
</dbReference>
<dbReference type="GO" id="GO:0008483">
    <property type="term" value="F:transaminase activity"/>
    <property type="evidence" value="ECO:0007669"/>
    <property type="project" value="UniProtKB-KW"/>
</dbReference>
<keyword evidence="4" id="KW-0808">Transferase</keyword>
<dbReference type="InterPro" id="IPR000192">
    <property type="entry name" value="Aminotrans_V_dom"/>
</dbReference>
<evidence type="ECO:0000256" key="3">
    <source>
        <dbReference type="ARBA" id="ARBA00012239"/>
    </source>
</evidence>
<organism evidence="8 9">
    <name type="scientific">Aciditerrimonas ferrireducens</name>
    <dbReference type="NCBI Taxonomy" id="667306"/>
    <lineage>
        <taxon>Bacteria</taxon>
        <taxon>Bacillati</taxon>
        <taxon>Actinomycetota</taxon>
        <taxon>Acidimicrobiia</taxon>
        <taxon>Acidimicrobiales</taxon>
        <taxon>Acidimicrobiaceae</taxon>
        <taxon>Aciditerrimonas</taxon>
    </lineage>
</organism>
<dbReference type="NCBIfam" id="TIGR01979">
    <property type="entry name" value="sufS"/>
    <property type="match status" value="1"/>
</dbReference>
<evidence type="ECO:0000256" key="1">
    <source>
        <dbReference type="ARBA" id="ARBA00001933"/>
    </source>
</evidence>
<dbReference type="SUPFAM" id="SSF53383">
    <property type="entry name" value="PLP-dependent transferases"/>
    <property type="match status" value="1"/>
</dbReference>
<evidence type="ECO:0000256" key="4">
    <source>
        <dbReference type="ARBA" id="ARBA00022679"/>
    </source>
</evidence>
<feature type="domain" description="Aminotransferase class V" evidence="7">
    <location>
        <begin position="37"/>
        <end position="410"/>
    </location>
</feature>
<dbReference type="InterPro" id="IPR015424">
    <property type="entry name" value="PyrdxlP-dep_Trfase"/>
</dbReference>
<keyword evidence="5" id="KW-0663">Pyridoxal phosphate</keyword>
<sequence>MAELTARSDPRAAELDVAAIKRDFPVLAERFRGRRLVYLDSAASAQHPLPVLRAQEHYYEHAHANVHRGVYALAERADQLYERARLTVGRFIGAPDPAREVVFTKNATEGLNLVAQAWGRRHLRPGDVVVVTELEHHANLVPWLMLAEERQLELRWLEIDEGFRLDLSRLTEVLRGARVLAISAMSNVLGTMPPVAELAEAAHRAGALVVVDGAQLVPHQPVDVGSLGADFLAFSGHKMCGPTGIGVLWGRAELLAATPPFLGGGGMIKDVRRDGFVPDDPPQRFEAGTPPIAEAVGLAAAIEYLQGIGLDRIAAHEHRLTAYALERLQQRFGRDLVIHGPREPEARGAVLSLAYRDVHPHDLAQVLDQAGVCVRAGHHCAKPLMRRLGVTATARASFYLYNDEDDVEALADALASAGSLFG</sequence>
<comment type="cofactor">
    <cofactor evidence="1">
        <name>pyridoxal 5'-phosphate</name>
        <dbReference type="ChEBI" id="CHEBI:597326"/>
    </cofactor>
</comment>
<evidence type="ECO:0000256" key="6">
    <source>
        <dbReference type="ARBA" id="ARBA00050776"/>
    </source>
</evidence>
<reference evidence="8 9" key="1">
    <citation type="submission" date="2024-09" db="EMBL/GenBank/DDBJ databases">
        <authorList>
            <person name="Sun Q."/>
            <person name="Mori K."/>
        </authorList>
    </citation>
    <scope>NUCLEOTIDE SEQUENCE [LARGE SCALE GENOMIC DNA]</scope>
    <source>
        <strain evidence="8 9">JCM 15389</strain>
    </source>
</reference>
<accession>A0ABV6C196</accession>
<dbReference type="Gene3D" id="3.40.640.10">
    <property type="entry name" value="Type I PLP-dependent aspartate aminotransferase-like (Major domain)"/>
    <property type="match status" value="1"/>
</dbReference>
<dbReference type="InterPro" id="IPR015422">
    <property type="entry name" value="PyrdxlP-dep_Trfase_small"/>
</dbReference>
<protein>
    <recommendedName>
        <fullName evidence="3">cysteine desulfurase</fullName>
        <ecNumber evidence="3">2.8.1.7</ecNumber>
    </recommendedName>
</protein>
<evidence type="ECO:0000256" key="5">
    <source>
        <dbReference type="ARBA" id="ARBA00022898"/>
    </source>
</evidence>
<dbReference type="EMBL" id="JBHLYQ010000032">
    <property type="protein sequence ID" value="MFC0081465.1"/>
    <property type="molecule type" value="Genomic_DNA"/>
</dbReference>
<dbReference type="InterPro" id="IPR010970">
    <property type="entry name" value="Cys_dSase_SufS"/>
</dbReference>
<name>A0ABV6C196_9ACTN</name>
<evidence type="ECO:0000256" key="2">
    <source>
        <dbReference type="ARBA" id="ARBA00010447"/>
    </source>
</evidence>
<dbReference type="PANTHER" id="PTHR43586">
    <property type="entry name" value="CYSTEINE DESULFURASE"/>
    <property type="match status" value="1"/>
</dbReference>
<evidence type="ECO:0000313" key="8">
    <source>
        <dbReference type="EMBL" id="MFC0081465.1"/>
    </source>
</evidence>
<gene>
    <name evidence="8" type="ORF">ACFFRE_04790</name>
</gene>
<comment type="similarity">
    <text evidence="2">Belongs to the class-V pyridoxal-phosphate-dependent aminotransferase family. Csd subfamily.</text>
</comment>
<keyword evidence="9" id="KW-1185">Reference proteome</keyword>
<comment type="caution">
    <text evidence="8">The sequence shown here is derived from an EMBL/GenBank/DDBJ whole genome shotgun (WGS) entry which is preliminary data.</text>
</comment>
<keyword evidence="8" id="KW-0032">Aminotransferase</keyword>
<dbReference type="Gene3D" id="3.90.1150.10">
    <property type="entry name" value="Aspartate Aminotransferase, domain 1"/>
    <property type="match status" value="1"/>
</dbReference>
<evidence type="ECO:0000313" key="9">
    <source>
        <dbReference type="Proteomes" id="UP001589788"/>
    </source>
</evidence>
<dbReference type="PANTHER" id="PTHR43586:SF8">
    <property type="entry name" value="CYSTEINE DESULFURASE 1, CHLOROPLASTIC"/>
    <property type="match status" value="1"/>
</dbReference>
<dbReference type="InterPro" id="IPR015421">
    <property type="entry name" value="PyrdxlP-dep_Trfase_major"/>
</dbReference>
<dbReference type="CDD" id="cd06453">
    <property type="entry name" value="SufS_like"/>
    <property type="match status" value="1"/>
</dbReference>
<dbReference type="Proteomes" id="UP001589788">
    <property type="component" value="Unassembled WGS sequence"/>
</dbReference>
<dbReference type="Pfam" id="PF00266">
    <property type="entry name" value="Aminotran_5"/>
    <property type="match status" value="1"/>
</dbReference>
<comment type="catalytic activity">
    <reaction evidence="6">
        <text>(sulfur carrier)-H + L-cysteine = (sulfur carrier)-SH + L-alanine</text>
        <dbReference type="Rhea" id="RHEA:43892"/>
        <dbReference type="Rhea" id="RHEA-COMP:14737"/>
        <dbReference type="Rhea" id="RHEA-COMP:14739"/>
        <dbReference type="ChEBI" id="CHEBI:29917"/>
        <dbReference type="ChEBI" id="CHEBI:35235"/>
        <dbReference type="ChEBI" id="CHEBI:57972"/>
        <dbReference type="ChEBI" id="CHEBI:64428"/>
        <dbReference type="EC" id="2.8.1.7"/>
    </reaction>
</comment>
<dbReference type="EC" id="2.8.1.7" evidence="3"/>
<proteinExistence type="inferred from homology"/>